<dbReference type="InterPro" id="IPR036388">
    <property type="entry name" value="WH-like_DNA-bd_sf"/>
</dbReference>
<dbReference type="PANTHER" id="PTHR40068:SF1">
    <property type="entry name" value="TRANSCRIPTION REPRESSOR NIAR-RELATED"/>
    <property type="match status" value="1"/>
</dbReference>
<dbReference type="InterPro" id="IPR026043">
    <property type="entry name" value="NadR"/>
</dbReference>
<dbReference type="InterPro" id="IPR013196">
    <property type="entry name" value="HTH_11"/>
</dbReference>
<accession>A0A4R1M3P8</accession>
<feature type="domain" description="3H" evidence="2">
    <location>
        <begin position="74"/>
        <end position="170"/>
    </location>
</feature>
<dbReference type="PIRSF" id="PIRSF037847">
    <property type="entry name" value="NiaR"/>
    <property type="match status" value="1"/>
</dbReference>
<dbReference type="Gene3D" id="3.30.1340.20">
    <property type="entry name" value="3H domain"/>
    <property type="match status" value="1"/>
</dbReference>
<evidence type="ECO:0000313" key="4">
    <source>
        <dbReference type="EMBL" id="TCK86728.1"/>
    </source>
</evidence>
<reference evidence="4 5" key="1">
    <citation type="submission" date="2019-03" db="EMBL/GenBank/DDBJ databases">
        <title>Genomic Encyclopedia of Type Strains, Phase IV (KMG-IV): sequencing the most valuable type-strain genomes for metagenomic binning, comparative biology and taxonomic classification.</title>
        <authorList>
            <person name="Goeker M."/>
        </authorList>
    </citation>
    <scope>NUCLEOTIDE SEQUENCE [LARGE SCALE GENOMIC DNA]</scope>
    <source>
        <strain evidence="4 5">DSM 24176</strain>
    </source>
</reference>
<dbReference type="InterPro" id="IPR035922">
    <property type="entry name" value="3H_dom_sf"/>
</dbReference>
<comment type="caution">
    <text evidence="4">The sequence shown here is derived from an EMBL/GenBank/DDBJ whole genome shotgun (WGS) entry which is preliminary data.</text>
</comment>
<dbReference type="AlphaFoldDB" id="A0A4R1M3P8"/>
<dbReference type="RefSeq" id="WP_132283437.1">
    <property type="nucleotide sequence ID" value="NZ_SMGQ01000019.1"/>
</dbReference>
<evidence type="ECO:0000259" key="3">
    <source>
        <dbReference type="Pfam" id="PF08279"/>
    </source>
</evidence>
<feature type="binding site" evidence="1">
    <location>
        <position position="147"/>
    </location>
    <ligand>
        <name>Ni(2+)</name>
        <dbReference type="ChEBI" id="CHEBI:49786"/>
    </ligand>
</feature>
<evidence type="ECO:0000256" key="1">
    <source>
        <dbReference type="PIRSR" id="PIRSR037847-1"/>
    </source>
</evidence>
<keyword evidence="1" id="KW-0533">Nickel</keyword>
<organism evidence="4 5">
    <name type="scientific">Natranaerovirga hydrolytica</name>
    <dbReference type="NCBI Taxonomy" id="680378"/>
    <lineage>
        <taxon>Bacteria</taxon>
        <taxon>Bacillati</taxon>
        <taxon>Bacillota</taxon>
        <taxon>Clostridia</taxon>
        <taxon>Lachnospirales</taxon>
        <taxon>Natranaerovirgaceae</taxon>
        <taxon>Natranaerovirga</taxon>
    </lineage>
</organism>
<dbReference type="InterPro" id="IPR004173">
    <property type="entry name" value="3H_domain"/>
</dbReference>
<evidence type="ECO:0008006" key="6">
    <source>
        <dbReference type="Google" id="ProtNLM"/>
    </source>
</evidence>
<dbReference type="Gene3D" id="1.10.10.10">
    <property type="entry name" value="Winged helix-like DNA-binding domain superfamily/Winged helix DNA-binding domain"/>
    <property type="match status" value="1"/>
</dbReference>
<protein>
    <recommendedName>
        <fullName evidence="6">Transcriptional regulator</fullName>
    </recommendedName>
</protein>
<dbReference type="OrthoDB" id="9792661at2"/>
<dbReference type="Pfam" id="PF02829">
    <property type="entry name" value="3H"/>
    <property type="match status" value="1"/>
</dbReference>
<feature type="domain" description="Helix-turn-helix type 11" evidence="3">
    <location>
        <begin position="6"/>
        <end position="60"/>
    </location>
</feature>
<dbReference type="PANTHER" id="PTHR40068">
    <property type="entry name" value="TRANSCRIPTION REPRESSOR NIAR-RELATED"/>
    <property type="match status" value="1"/>
</dbReference>
<evidence type="ECO:0000259" key="2">
    <source>
        <dbReference type="Pfam" id="PF02829"/>
    </source>
</evidence>
<dbReference type="EMBL" id="SMGQ01000019">
    <property type="protein sequence ID" value="TCK86728.1"/>
    <property type="molecule type" value="Genomic_DNA"/>
</dbReference>
<dbReference type="SUPFAM" id="SSF46785">
    <property type="entry name" value="Winged helix' DNA-binding domain"/>
    <property type="match status" value="1"/>
</dbReference>
<evidence type="ECO:0000313" key="5">
    <source>
        <dbReference type="Proteomes" id="UP000294545"/>
    </source>
</evidence>
<feature type="binding site" evidence="1">
    <location>
        <position position="86"/>
    </location>
    <ligand>
        <name>Ni(2+)</name>
        <dbReference type="ChEBI" id="CHEBI:49786"/>
    </ligand>
</feature>
<proteinExistence type="predicted"/>
<feature type="binding site" evidence="1">
    <location>
        <position position="78"/>
    </location>
    <ligand>
        <name>Ni(2+)</name>
        <dbReference type="ChEBI" id="CHEBI:49786"/>
    </ligand>
</feature>
<feature type="binding site" evidence="1">
    <location>
        <position position="145"/>
    </location>
    <ligand>
        <name>Ni(2+)</name>
        <dbReference type="ChEBI" id="CHEBI:49786"/>
    </ligand>
</feature>
<dbReference type="GO" id="GO:0046872">
    <property type="term" value="F:metal ion binding"/>
    <property type="evidence" value="ECO:0007669"/>
    <property type="project" value="UniProtKB-KW"/>
</dbReference>
<gene>
    <name evidence="4" type="ORF">EDC19_2782</name>
</gene>
<keyword evidence="5" id="KW-1185">Reference proteome</keyword>
<dbReference type="Proteomes" id="UP000294545">
    <property type="component" value="Unassembled WGS sequence"/>
</dbReference>
<dbReference type="SUPFAM" id="SSF75500">
    <property type="entry name" value="Putative transcriptional regulator TM1602, C-terminal domain"/>
    <property type="match status" value="1"/>
</dbReference>
<keyword evidence="1" id="KW-0479">Metal-binding</keyword>
<dbReference type="Pfam" id="PF08279">
    <property type="entry name" value="HTH_11"/>
    <property type="match status" value="1"/>
</dbReference>
<name>A0A4R1M3P8_9FIRM</name>
<dbReference type="InterPro" id="IPR036390">
    <property type="entry name" value="WH_DNA-bd_sf"/>
</dbReference>
<sequence>MEAVKRRKKIIELLKLSKDAISGTELANKLGVTRQVIVQDIALIRAKEEEINILSTSRGYLLYKERHEKPKKVFAVKHDHENITEELYTIVDLGGTVLNVIVEHPIYGDITVSLILKSRKDVDDFIKDLSTKKTQPLMHLTDGEHFHTVEAEEETILSAIEEALGKKGYLIKP</sequence>